<evidence type="ECO:0000256" key="1">
    <source>
        <dbReference type="SAM" id="Phobius"/>
    </source>
</evidence>
<reference evidence="2 3" key="1">
    <citation type="submission" date="2018-01" db="EMBL/GenBank/DDBJ databases">
        <authorList>
            <person name="Gentille G.M."/>
            <person name="Betsko A.J."/>
            <person name="Kukan E.N."/>
            <person name="Garlena R.A."/>
            <person name="Russell D.A."/>
            <person name="Pope W.H."/>
            <person name="Jacobs-Sera D."/>
            <person name="Hatfull G.F."/>
        </authorList>
    </citation>
    <scope>NUCLEOTIDE SEQUENCE [LARGE SCALE GENOMIC DNA]</scope>
</reference>
<proteinExistence type="predicted"/>
<dbReference type="Proteomes" id="UP000241477">
    <property type="component" value="Segment"/>
</dbReference>
<feature type="transmembrane region" description="Helical" evidence="1">
    <location>
        <begin position="12"/>
        <end position="41"/>
    </location>
</feature>
<name>A0A2L0HMI3_9CAUD</name>
<evidence type="ECO:0000313" key="3">
    <source>
        <dbReference type="Proteomes" id="UP000241477"/>
    </source>
</evidence>
<sequence>MNPLEAGDPWEWLWVMMLWVFWALAVIGALILVFAILVGFWRAIRGILPQTTGLRRAQVQDSATSVAESLYGSQFSGSGMAFMAGVDYVIRAIERKPYAGPSRKRKQPTKLI</sequence>
<keyword evidence="1" id="KW-1133">Transmembrane helix</keyword>
<dbReference type="OrthoDB" id="37743at10239"/>
<dbReference type="EMBL" id="MG839019">
    <property type="protein sequence ID" value="AUX82885.1"/>
    <property type="molecule type" value="Genomic_DNA"/>
</dbReference>
<accession>A0A2L0HMI3</accession>
<organism evidence="2 3">
    <name type="scientific">Microbacterium phage Hamlet</name>
    <dbReference type="NCBI Taxonomy" id="2079583"/>
    <lineage>
        <taxon>Viruses</taxon>
        <taxon>Duplodnaviria</taxon>
        <taxon>Heunggongvirae</taxon>
        <taxon>Uroviricota</taxon>
        <taxon>Caudoviricetes</taxon>
        <taxon>Ilzatvirus</taxon>
        <taxon>Ilzatvirus hamlet</taxon>
    </lineage>
</organism>
<keyword evidence="1" id="KW-0812">Transmembrane</keyword>
<dbReference type="RefSeq" id="YP_009623150.1">
    <property type="nucleotide sequence ID" value="NC_042110.1"/>
</dbReference>
<protein>
    <submittedName>
        <fullName evidence="2">Uncharacterized protein</fullName>
    </submittedName>
</protein>
<evidence type="ECO:0000313" key="2">
    <source>
        <dbReference type="EMBL" id="AUX82885.1"/>
    </source>
</evidence>
<dbReference type="GeneID" id="40099933"/>
<keyword evidence="1" id="KW-0472">Membrane</keyword>
<dbReference type="KEGG" id="vg:40099933"/>
<gene>
    <name evidence="2" type="primary">49</name>
    <name evidence="2" type="ORF">PBI_HAMLET_49</name>
</gene>
<keyword evidence="3" id="KW-1185">Reference proteome</keyword>